<keyword evidence="5" id="KW-1185">Reference proteome</keyword>
<keyword evidence="2" id="KW-0677">Repeat</keyword>
<dbReference type="EMBL" id="JACJPW010000071">
    <property type="protein sequence ID" value="MBD2184039.1"/>
    <property type="molecule type" value="Genomic_DNA"/>
</dbReference>
<evidence type="ECO:0000313" key="4">
    <source>
        <dbReference type="EMBL" id="MBD2184039.1"/>
    </source>
</evidence>
<protein>
    <submittedName>
        <fullName evidence="4">WD40 repeat domain-containing protein</fullName>
    </submittedName>
</protein>
<dbReference type="PANTHER" id="PTHR19848">
    <property type="entry name" value="WD40 REPEAT PROTEIN"/>
    <property type="match status" value="1"/>
</dbReference>
<evidence type="ECO:0000256" key="3">
    <source>
        <dbReference type="PROSITE-ProRule" id="PRU00221"/>
    </source>
</evidence>
<dbReference type="SUPFAM" id="SSF50998">
    <property type="entry name" value="Quinoprotein alcohol dehydrogenase-like"/>
    <property type="match status" value="1"/>
</dbReference>
<evidence type="ECO:0000313" key="5">
    <source>
        <dbReference type="Proteomes" id="UP000641646"/>
    </source>
</evidence>
<dbReference type="Pfam" id="PF00400">
    <property type="entry name" value="WD40"/>
    <property type="match status" value="5"/>
</dbReference>
<comment type="caution">
    <text evidence="4">The sequence shown here is derived from an EMBL/GenBank/DDBJ whole genome shotgun (WGS) entry which is preliminary data.</text>
</comment>
<dbReference type="PROSITE" id="PS50294">
    <property type="entry name" value="WD_REPEATS_REGION"/>
    <property type="match status" value="2"/>
</dbReference>
<accession>A0A926VHV1</accession>
<dbReference type="SMART" id="SM00320">
    <property type="entry name" value="WD40"/>
    <property type="match status" value="6"/>
</dbReference>
<evidence type="ECO:0000256" key="2">
    <source>
        <dbReference type="ARBA" id="ARBA00022737"/>
    </source>
</evidence>
<name>A0A926VHV1_9CYAN</name>
<feature type="repeat" description="WD" evidence="3">
    <location>
        <begin position="31"/>
        <end position="66"/>
    </location>
</feature>
<feature type="repeat" description="WD" evidence="3">
    <location>
        <begin position="248"/>
        <end position="280"/>
    </location>
</feature>
<dbReference type="PANTHER" id="PTHR19848:SF8">
    <property type="entry name" value="F-BOX AND WD REPEAT DOMAIN CONTAINING 7"/>
    <property type="match status" value="1"/>
</dbReference>
<dbReference type="InterPro" id="IPR001680">
    <property type="entry name" value="WD40_rpt"/>
</dbReference>
<dbReference type="PROSITE" id="PS50082">
    <property type="entry name" value="WD_REPEATS_2"/>
    <property type="match status" value="4"/>
</dbReference>
<gene>
    <name evidence="4" type="ORF">H6G03_23715</name>
</gene>
<reference evidence="4" key="1">
    <citation type="journal article" date="2015" name="ISME J.">
        <title>Draft Genome Sequence of Streptomyces incarnatus NRRL8089, which Produces the Nucleoside Antibiotic Sinefungin.</title>
        <authorList>
            <person name="Oshima K."/>
            <person name="Hattori M."/>
            <person name="Shimizu H."/>
            <person name="Fukuda K."/>
            <person name="Nemoto M."/>
            <person name="Inagaki K."/>
            <person name="Tamura T."/>
        </authorList>
    </citation>
    <scope>NUCLEOTIDE SEQUENCE</scope>
    <source>
        <strain evidence="4">FACHB-1375</strain>
    </source>
</reference>
<evidence type="ECO:0000256" key="1">
    <source>
        <dbReference type="ARBA" id="ARBA00022574"/>
    </source>
</evidence>
<feature type="repeat" description="WD" evidence="3">
    <location>
        <begin position="166"/>
        <end position="189"/>
    </location>
</feature>
<dbReference type="Proteomes" id="UP000641646">
    <property type="component" value="Unassembled WGS sequence"/>
</dbReference>
<dbReference type="Gene3D" id="2.130.10.10">
    <property type="entry name" value="YVTN repeat-like/Quinoprotein amine dehydrogenase"/>
    <property type="match status" value="2"/>
</dbReference>
<reference evidence="4" key="2">
    <citation type="submission" date="2020-08" db="EMBL/GenBank/DDBJ databases">
        <authorList>
            <person name="Chen M."/>
            <person name="Teng W."/>
            <person name="Zhao L."/>
            <person name="Hu C."/>
            <person name="Zhou Y."/>
            <person name="Han B."/>
            <person name="Song L."/>
            <person name="Shu W."/>
        </authorList>
    </citation>
    <scope>NUCLEOTIDE SEQUENCE</scope>
    <source>
        <strain evidence="4">FACHB-1375</strain>
    </source>
</reference>
<keyword evidence="1 3" id="KW-0853">WD repeat</keyword>
<dbReference type="AlphaFoldDB" id="A0A926VHV1"/>
<dbReference type="CDD" id="cd00200">
    <property type="entry name" value="WD40"/>
    <property type="match status" value="1"/>
</dbReference>
<feature type="repeat" description="WD" evidence="3">
    <location>
        <begin position="289"/>
        <end position="321"/>
    </location>
</feature>
<dbReference type="InterPro" id="IPR015943">
    <property type="entry name" value="WD40/YVTN_repeat-like_dom_sf"/>
</dbReference>
<dbReference type="InterPro" id="IPR011047">
    <property type="entry name" value="Quinoprotein_ADH-like_sf"/>
</dbReference>
<sequence length="335" mass="36941">MVWSADNKTLAAADGAGEVVLWAEGKLRYLQTGEGQSVDCLAFSKNGEFLAAGGQNGQVKIWRIESQGNQLITTLENRPNWLDRLVWNPIRNELAFSTGRYVQVWDVEAEEVAVTLNFETSSVLSMAWHPDGQHLAIAGHQGVKVWNVQDWDEDPEILEVPVTSLAIAWSPDGKYIAAANLDNTLAVWEWHNLRLWAMRGFPGKIRSLAWSQPLTELNFPILAVASAQSVVVWEKDADDSVGWQGRMLEIHTGIVQAIEFQPNTFLLASAAEDGSVCLWQKAKQLAQILPRAADKFSCLAWHPQGNKLAAGGANGELVVWSKVTRTQGFGKATID</sequence>
<organism evidence="4 5">
    <name type="scientific">Aerosakkonema funiforme FACHB-1375</name>
    <dbReference type="NCBI Taxonomy" id="2949571"/>
    <lineage>
        <taxon>Bacteria</taxon>
        <taxon>Bacillati</taxon>
        <taxon>Cyanobacteriota</taxon>
        <taxon>Cyanophyceae</taxon>
        <taxon>Oscillatoriophycideae</taxon>
        <taxon>Aerosakkonematales</taxon>
        <taxon>Aerosakkonemataceae</taxon>
        <taxon>Aerosakkonema</taxon>
    </lineage>
</organism>
<proteinExistence type="predicted"/>